<keyword evidence="9" id="KW-1185">Reference proteome</keyword>
<dbReference type="GO" id="GO:0005886">
    <property type="term" value="C:plasma membrane"/>
    <property type="evidence" value="ECO:0007669"/>
    <property type="project" value="UniProtKB-SubCell"/>
</dbReference>
<keyword evidence="6 7" id="KW-0961">Cell wall biogenesis/degradation</keyword>
<gene>
    <name evidence="8" type="primary">pabC</name>
    <name evidence="7" type="synonym">mltG</name>
    <name evidence="8" type="ORF">ULMA_29480</name>
</gene>
<evidence type="ECO:0000256" key="7">
    <source>
        <dbReference type="HAMAP-Rule" id="MF_02065"/>
    </source>
</evidence>
<keyword evidence="3 7" id="KW-1133">Transmembrane helix</keyword>
<keyword evidence="4 7" id="KW-0472">Membrane</keyword>
<evidence type="ECO:0000313" key="8">
    <source>
        <dbReference type="EMBL" id="GER60840.1"/>
    </source>
</evidence>
<evidence type="ECO:0000256" key="1">
    <source>
        <dbReference type="ARBA" id="ARBA00022475"/>
    </source>
</evidence>
<accession>A0A5J4J4N4</accession>
<organism evidence="8 9">
    <name type="scientific">Patiriisocius marinus</name>
    <dbReference type="NCBI Taxonomy" id="1397112"/>
    <lineage>
        <taxon>Bacteria</taxon>
        <taxon>Pseudomonadati</taxon>
        <taxon>Bacteroidota</taxon>
        <taxon>Flavobacteriia</taxon>
        <taxon>Flavobacteriales</taxon>
        <taxon>Flavobacteriaceae</taxon>
        <taxon>Patiriisocius</taxon>
    </lineage>
</organism>
<keyword evidence="2 7" id="KW-0812">Transmembrane</keyword>
<sequence>MYFKKILVAIALIGIVVMAGFAYYVYSNIFVPNTAFNNEEAHVYIGSNATYDQVRKDLEPLLKDVETFDNVAVRKGYPANIKSGHFIIKKGSNNNEIINSIRTGNIPIDIKFNNQERLENLAGHLSRQMEPDSISFLTAMRDANFYKNAGFNDDTALGMYLPNTYEVYWNTTAEAFRDKMLKAYNAFWNSTRKAKAASLNMTEMEVLSLAAIVQKETAKEDERPRVAGVYLNRIKSGMLLQADPTVIFAKKKGENNFDQIIKRVLYKDLEIDSPFNTYKYAGVPPGPIAMPDVSSIDAVLNAEKHDYYYFVADVTNFGYHKFAKNLAGHNRNKTAYVNWVNQNGINR</sequence>
<evidence type="ECO:0000256" key="6">
    <source>
        <dbReference type="ARBA" id="ARBA00023316"/>
    </source>
</evidence>
<dbReference type="PANTHER" id="PTHR30518">
    <property type="entry name" value="ENDOLYTIC MUREIN TRANSGLYCOSYLASE"/>
    <property type="match status" value="1"/>
</dbReference>
<comment type="similarity">
    <text evidence="7">Belongs to the transglycosylase MltG family.</text>
</comment>
<dbReference type="GO" id="GO:0008932">
    <property type="term" value="F:lytic endotransglycosylase activity"/>
    <property type="evidence" value="ECO:0007669"/>
    <property type="project" value="UniProtKB-UniRule"/>
</dbReference>
<dbReference type="EC" id="4.2.2.29" evidence="7"/>
<dbReference type="GO" id="GO:0009252">
    <property type="term" value="P:peptidoglycan biosynthetic process"/>
    <property type="evidence" value="ECO:0007669"/>
    <property type="project" value="UniProtKB-UniRule"/>
</dbReference>
<evidence type="ECO:0000256" key="2">
    <source>
        <dbReference type="ARBA" id="ARBA00022692"/>
    </source>
</evidence>
<evidence type="ECO:0000256" key="3">
    <source>
        <dbReference type="ARBA" id="ARBA00022989"/>
    </source>
</evidence>
<dbReference type="CDD" id="cd08010">
    <property type="entry name" value="MltG_like"/>
    <property type="match status" value="1"/>
</dbReference>
<evidence type="ECO:0000256" key="5">
    <source>
        <dbReference type="ARBA" id="ARBA00023239"/>
    </source>
</evidence>
<comment type="function">
    <text evidence="7">Functions as a peptidoglycan terminase that cleaves nascent peptidoglycan strands endolytically to terminate their elongation.</text>
</comment>
<dbReference type="GO" id="GO:0071555">
    <property type="term" value="P:cell wall organization"/>
    <property type="evidence" value="ECO:0007669"/>
    <property type="project" value="UniProtKB-KW"/>
</dbReference>
<name>A0A5J4J4N4_9FLAO</name>
<dbReference type="InterPro" id="IPR003770">
    <property type="entry name" value="MLTG-like"/>
</dbReference>
<dbReference type="NCBIfam" id="TIGR00247">
    <property type="entry name" value="endolytic transglycosylase MltG"/>
    <property type="match status" value="1"/>
</dbReference>
<dbReference type="AlphaFoldDB" id="A0A5J4J4N4"/>
<feature type="site" description="Important for catalytic activity" evidence="7">
    <location>
        <position position="216"/>
    </location>
</feature>
<dbReference type="Proteomes" id="UP000326509">
    <property type="component" value="Unassembled WGS sequence"/>
</dbReference>
<comment type="caution">
    <text evidence="8">The sequence shown here is derived from an EMBL/GenBank/DDBJ whole genome shotgun (WGS) entry which is preliminary data.</text>
</comment>
<comment type="subcellular location">
    <subcellularLocation>
        <location evidence="7">Cell membrane</location>
        <topology evidence="7">Single-pass membrane protein</topology>
    </subcellularLocation>
</comment>
<dbReference type="HAMAP" id="MF_02065">
    <property type="entry name" value="MltG"/>
    <property type="match status" value="1"/>
</dbReference>
<keyword evidence="5 7" id="KW-0456">Lyase</keyword>
<reference evidence="8 9" key="1">
    <citation type="submission" date="2019-08" db="EMBL/GenBank/DDBJ databases">
        <title>Draft genome sequence of Ulvibacter marinus type strain NBRC 109484.</title>
        <authorList>
            <person name="Kawano K."/>
            <person name="Ushijima N."/>
            <person name="Kihara M."/>
            <person name="Itoh H."/>
        </authorList>
    </citation>
    <scope>NUCLEOTIDE SEQUENCE [LARGE SCALE GENOMIC DNA]</scope>
    <source>
        <strain evidence="8 9">NBRC 109484</strain>
    </source>
</reference>
<dbReference type="EMBL" id="BKCG01000011">
    <property type="protein sequence ID" value="GER60840.1"/>
    <property type="molecule type" value="Genomic_DNA"/>
</dbReference>
<dbReference type="RefSeq" id="WP_151675267.1">
    <property type="nucleotide sequence ID" value="NZ_BKCG01000011.1"/>
</dbReference>
<proteinExistence type="inferred from homology"/>
<evidence type="ECO:0000256" key="4">
    <source>
        <dbReference type="ARBA" id="ARBA00023136"/>
    </source>
</evidence>
<evidence type="ECO:0000313" key="9">
    <source>
        <dbReference type="Proteomes" id="UP000326509"/>
    </source>
</evidence>
<keyword evidence="1 7" id="KW-1003">Cell membrane</keyword>
<dbReference type="OrthoDB" id="9814591at2"/>
<dbReference type="Gene3D" id="3.30.160.60">
    <property type="entry name" value="Classic Zinc Finger"/>
    <property type="match status" value="1"/>
</dbReference>
<feature type="transmembrane region" description="Helical" evidence="7">
    <location>
        <begin position="7"/>
        <end position="26"/>
    </location>
</feature>
<comment type="catalytic activity">
    <reaction evidence="7">
        <text>a peptidoglycan chain = a peptidoglycan chain with N-acetyl-1,6-anhydromuramyl-[peptide] at the reducing end + a peptidoglycan chain with N-acetylglucosamine at the non-reducing end.</text>
        <dbReference type="EC" id="4.2.2.29"/>
    </reaction>
</comment>
<dbReference type="PANTHER" id="PTHR30518:SF2">
    <property type="entry name" value="ENDOLYTIC MUREIN TRANSGLYCOSYLASE"/>
    <property type="match status" value="1"/>
</dbReference>
<dbReference type="Pfam" id="PF02618">
    <property type="entry name" value="YceG"/>
    <property type="match status" value="1"/>
</dbReference>
<protein>
    <recommendedName>
        <fullName evidence="7">Endolytic murein transglycosylase</fullName>
        <ecNumber evidence="7">4.2.2.29</ecNumber>
    </recommendedName>
    <alternativeName>
        <fullName evidence="7">Peptidoglycan lytic transglycosylase</fullName>
    </alternativeName>
    <alternativeName>
        <fullName evidence="7">Peptidoglycan polymerization terminase</fullName>
    </alternativeName>
</protein>